<sequence>MELVYRVKVVNAGKKERAGTSPESELVSWRILVYVRHKGYIIHHELDTWQKATGGERFVRTSSDAIKSNSVVFKRCAVKWISPRFLTIVISEAFRAGAVGGARARRRHECP</sequence>
<keyword evidence="2" id="KW-1185">Reference proteome</keyword>
<accession>A0A4C1Y5V5</accession>
<dbReference type="Proteomes" id="UP000299102">
    <property type="component" value="Unassembled WGS sequence"/>
</dbReference>
<protein>
    <submittedName>
        <fullName evidence="1">Uncharacterized protein</fullName>
    </submittedName>
</protein>
<organism evidence="1 2">
    <name type="scientific">Eumeta variegata</name>
    <name type="common">Bagworm moth</name>
    <name type="synonym">Eumeta japonica</name>
    <dbReference type="NCBI Taxonomy" id="151549"/>
    <lineage>
        <taxon>Eukaryota</taxon>
        <taxon>Metazoa</taxon>
        <taxon>Ecdysozoa</taxon>
        <taxon>Arthropoda</taxon>
        <taxon>Hexapoda</taxon>
        <taxon>Insecta</taxon>
        <taxon>Pterygota</taxon>
        <taxon>Neoptera</taxon>
        <taxon>Endopterygota</taxon>
        <taxon>Lepidoptera</taxon>
        <taxon>Glossata</taxon>
        <taxon>Ditrysia</taxon>
        <taxon>Tineoidea</taxon>
        <taxon>Psychidae</taxon>
        <taxon>Oiketicinae</taxon>
        <taxon>Eumeta</taxon>
    </lineage>
</organism>
<dbReference type="EMBL" id="BGZK01001103">
    <property type="protein sequence ID" value="GBP71266.1"/>
    <property type="molecule type" value="Genomic_DNA"/>
</dbReference>
<evidence type="ECO:0000313" key="1">
    <source>
        <dbReference type="EMBL" id="GBP71266.1"/>
    </source>
</evidence>
<name>A0A4C1Y5V5_EUMVA</name>
<proteinExistence type="predicted"/>
<comment type="caution">
    <text evidence="1">The sequence shown here is derived from an EMBL/GenBank/DDBJ whole genome shotgun (WGS) entry which is preliminary data.</text>
</comment>
<reference evidence="1 2" key="1">
    <citation type="journal article" date="2019" name="Commun. Biol.">
        <title>The bagworm genome reveals a unique fibroin gene that provides high tensile strength.</title>
        <authorList>
            <person name="Kono N."/>
            <person name="Nakamura H."/>
            <person name="Ohtoshi R."/>
            <person name="Tomita M."/>
            <person name="Numata K."/>
            <person name="Arakawa K."/>
        </authorList>
    </citation>
    <scope>NUCLEOTIDE SEQUENCE [LARGE SCALE GENOMIC DNA]</scope>
</reference>
<gene>
    <name evidence="1" type="ORF">EVAR_60831_1</name>
</gene>
<dbReference type="AlphaFoldDB" id="A0A4C1Y5V5"/>
<evidence type="ECO:0000313" key="2">
    <source>
        <dbReference type="Proteomes" id="UP000299102"/>
    </source>
</evidence>